<evidence type="ECO:0000313" key="3">
    <source>
        <dbReference type="Proteomes" id="UP001358586"/>
    </source>
</evidence>
<dbReference type="Proteomes" id="UP001358586">
    <property type="component" value="Chromosome 13"/>
</dbReference>
<comment type="caution">
    <text evidence="2">The sequence shown here is derived from an EMBL/GenBank/DDBJ whole genome shotgun (WGS) entry which is preliminary data.</text>
</comment>
<organism evidence="2 3">
    <name type="scientific">Gossypium arboreum</name>
    <name type="common">Tree cotton</name>
    <name type="synonym">Gossypium nanking</name>
    <dbReference type="NCBI Taxonomy" id="29729"/>
    <lineage>
        <taxon>Eukaryota</taxon>
        <taxon>Viridiplantae</taxon>
        <taxon>Streptophyta</taxon>
        <taxon>Embryophyta</taxon>
        <taxon>Tracheophyta</taxon>
        <taxon>Spermatophyta</taxon>
        <taxon>Magnoliopsida</taxon>
        <taxon>eudicotyledons</taxon>
        <taxon>Gunneridae</taxon>
        <taxon>Pentapetalae</taxon>
        <taxon>rosids</taxon>
        <taxon>malvids</taxon>
        <taxon>Malvales</taxon>
        <taxon>Malvaceae</taxon>
        <taxon>Malvoideae</taxon>
        <taxon>Gossypium</taxon>
    </lineage>
</organism>
<accession>A0ABR0MCV9</accession>
<name>A0ABR0MCV9_GOSAR</name>
<keyword evidence="1" id="KW-0175">Coiled coil</keyword>
<keyword evidence="3" id="KW-1185">Reference proteome</keyword>
<protein>
    <submittedName>
        <fullName evidence="2">Uncharacterized protein</fullName>
    </submittedName>
</protein>
<evidence type="ECO:0000313" key="2">
    <source>
        <dbReference type="EMBL" id="KAK5770940.1"/>
    </source>
</evidence>
<gene>
    <name evidence="2" type="ORF">PVK06_047104</name>
</gene>
<proteinExistence type="predicted"/>
<reference evidence="2 3" key="1">
    <citation type="submission" date="2023-03" db="EMBL/GenBank/DDBJ databases">
        <title>WGS of Gossypium arboreum.</title>
        <authorList>
            <person name="Yu D."/>
        </authorList>
    </citation>
    <scope>NUCLEOTIDE SEQUENCE [LARGE SCALE GENOMIC DNA]</scope>
    <source>
        <tissue evidence="2">Leaf</tissue>
    </source>
</reference>
<dbReference type="EMBL" id="JARKNE010000013">
    <property type="protein sequence ID" value="KAK5770940.1"/>
    <property type="molecule type" value="Genomic_DNA"/>
</dbReference>
<sequence length="169" mass="19090">MFNEITKAIRRGLNTNVTLPHRTYFPYLCRRLGISSHRDTPVTSNLPISYRALHHTRYHSDANIDKWLKSDHPAEHKNDDIDAAFEDLPTPEHAPPLTSSSQAAQPSLEVNNAMLYAIHSLNKKVQGLQEEVRSHREDVNSQISNLESQMASLLACFPLTPPFSPPLDD</sequence>
<evidence type="ECO:0000256" key="1">
    <source>
        <dbReference type="SAM" id="Coils"/>
    </source>
</evidence>
<feature type="coiled-coil region" evidence="1">
    <location>
        <begin position="118"/>
        <end position="149"/>
    </location>
</feature>